<accession>A0ABY5D271</accession>
<sequence>MVGYSVFPSQEIQQLRKEFPHHLIYELHNRNGKPVFVATLLRRSCPCPPDLVTAPTPMALREALAPIR</sequence>
<protein>
    <submittedName>
        <fullName evidence="1">Uncharacterized protein</fullName>
    </submittedName>
</protein>
<dbReference type="RefSeq" id="WP_254416855.1">
    <property type="nucleotide sequence ID" value="NZ_BAAAJB010000003.1"/>
</dbReference>
<name>A0ABY5D271_9ACTN</name>
<gene>
    <name evidence="1" type="ORF">NE857_18160</name>
</gene>
<dbReference type="EMBL" id="CP099837">
    <property type="protein sequence ID" value="USY17277.1"/>
    <property type="molecule type" value="Genomic_DNA"/>
</dbReference>
<proteinExistence type="predicted"/>
<evidence type="ECO:0000313" key="1">
    <source>
        <dbReference type="EMBL" id="USY17277.1"/>
    </source>
</evidence>
<dbReference type="Proteomes" id="UP001055940">
    <property type="component" value="Chromosome"/>
</dbReference>
<reference evidence="1" key="1">
    <citation type="submission" date="2022-06" db="EMBL/GenBank/DDBJ databases">
        <authorList>
            <person name="Ping M."/>
        </authorList>
    </citation>
    <scope>NUCLEOTIDE SEQUENCE</scope>
    <source>
        <strain evidence="1">JCM11759T</strain>
    </source>
</reference>
<organism evidence="1 2">
    <name type="scientific">Nocardiopsis exhalans</name>
    <dbReference type="NCBI Taxonomy" id="163604"/>
    <lineage>
        <taxon>Bacteria</taxon>
        <taxon>Bacillati</taxon>
        <taxon>Actinomycetota</taxon>
        <taxon>Actinomycetes</taxon>
        <taxon>Streptosporangiales</taxon>
        <taxon>Nocardiopsidaceae</taxon>
        <taxon>Nocardiopsis</taxon>
    </lineage>
</organism>
<evidence type="ECO:0000313" key="2">
    <source>
        <dbReference type="Proteomes" id="UP001055940"/>
    </source>
</evidence>
<keyword evidence="2" id="KW-1185">Reference proteome</keyword>